<sequence>MIHNYSRLLKESMDIPIQLDRVCRPNPFQAVKKPNDDDLARQEIPSSEYAAAPIVTGLKDTYVTGIESPSTEDIVCQDCRSFVNV</sequence>
<dbReference type="RefSeq" id="WP_337092282.1">
    <property type="nucleotide sequence ID" value="NZ_JAPYKO010000003.1"/>
</dbReference>
<dbReference type="EMBL" id="JAPYKO010000003">
    <property type="protein sequence ID" value="MEI9401960.1"/>
    <property type="molecule type" value="Genomic_DNA"/>
</dbReference>
<accession>A0ABU8K8D4</accession>
<proteinExistence type="predicted"/>
<evidence type="ECO:0000313" key="2">
    <source>
        <dbReference type="Proteomes" id="UP001366503"/>
    </source>
</evidence>
<protein>
    <submittedName>
        <fullName evidence="1">Uncharacterized protein</fullName>
    </submittedName>
</protein>
<reference evidence="1 2" key="1">
    <citation type="submission" date="2022-12" db="EMBL/GenBank/DDBJ databases">
        <authorList>
            <person name="Muema E."/>
        </authorList>
    </citation>
    <scope>NUCLEOTIDE SEQUENCE [LARGE SCALE GENOMIC DNA]</scope>
    <source>
        <strain evidence="2">1330</strain>
    </source>
</reference>
<gene>
    <name evidence="1" type="ORF">O7A05_07200</name>
</gene>
<organism evidence="1 2">
    <name type="scientific">Mesorhizobium argentiipisi</name>
    <dbReference type="NCBI Taxonomy" id="3015175"/>
    <lineage>
        <taxon>Bacteria</taxon>
        <taxon>Pseudomonadati</taxon>
        <taxon>Pseudomonadota</taxon>
        <taxon>Alphaproteobacteria</taxon>
        <taxon>Hyphomicrobiales</taxon>
        <taxon>Phyllobacteriaceae</taxon>
        <taxon>Mesorhizobium</taxon>
    </lineage>
</organism>
<keyword evidence="2" id="KW-1185">Reference proteome</keyword>
<dbReference type="Proteomes" id="UP001366503">
    <property type="component" value="Unassembled WGS sequence"/>
</dbReference>
<name>A0ABU8K8D4_9HYPH</name>
<comment type="caution">
    <text evidence="1">The sequence shown here is derived from an EMBL/GenBank/DDBJ whole genome shotgun (WGS) entry which is preliminary data.</text>
</comment>
<evidence type="ECO:0000313" key="1">
    <source>
        <dbReference type="EMBL" id="MEI9401960.1"/>
    </source>
</evidence>